<feature type="compositionally biased region" description="Basic and acidic residues" evidence="1">
    <location>
        <begin position="102"/>
        <end position="112"/>
    </location>
</feature>
<dbReference type="EMBL" id="BAABEO010000026">
    <property type="protein sequence ID" value="GAA3698465.1"/>
    <property type="molecule type" value="Genomic_DNA"/>
</dbReference>
<sequence length="156" mass="16839">MPQVPPVGNLDRLRQRVPHGLGVRGRAVPAHGPHSRMSAQPLGDGRGAPAREHVDPLAGIGIDQHGGVGPATAQGEVVDPQHTRDRTFRQRDAQQRPHRGVPPRDDPKDRQQAGRRTAGKLANNAAQLPGQPDRAPLIALQQPRDLLPERLPRTPG</sequence>
<organism evidence="2 3">
    <name type="scientific">Arthrobacter ginkgonis</name>
    <dbReference type="NCBI Taxonomy" id="1630594"/>
    <lineage>
        <taxon>Bacteria</taxon>
        <taxon>Bacillati</taxon>
        <taxon>Actinomycetota</taxon>
        <taxon>Actinomycetes</taxon>
        <taxon>Micrococcales</taxon>
        <taxon>Micrococcaceae</taxon>
        <taxon>Arthrobacter</taxon>
    </lineage>
</organism>
<dbReference type="Proteomes" id="UP001500752">
    <property type="component" value="Unassembled WGS sequence"/>
</dbReference>
<feature type="compositionally biased region" description="Basic and acidic residues" evidence="1">
    <location>
        <begin position="79"/>
        <end position="95"/>
    </location>
</feature>
<accession>A0ABP7D2A0</accession>
<keyword evidence="3" id="KW-1185">Reference proteome</keyword>
<gene>
    <name evidence="2" type="ORF">GCM10023081_39220</name>
</gene>
<feature type="compositionally biased region" description="Basic and acidic residues" evidence="1">
    <location>
        <begin position="146"/>
        <end position="156"/>
    </location>
</feature>
<protein>
    <submittedName>
        <fullName evidence="2">Uncharacterized protein</fullName>
    </submittedName>
</protein>
<evidence type="ECO:0000313" key="2">
    <source>
        <dbReference type="EMBL" id="GAA3698465.1"/>
    </source>
</evidence>
<evidence type="ECO:0000313" key="3">
    <source>
        <dbReference type="Proteomes" id="UP001500752"/>
    </source>
</evidence>
<reference evidence="3" key="1">
    <citation type="journal article" date="2019" name="Int. J. Syst. Evol. Microbiol.">
        <title>The Global Catalogue of Microorganisms (GCM) 10K type strain sequencing project: providing services to taxonomists for standard genome sequencing and annotation.</title>
        <authorList>
            <consortium name="The Broad Institute Genomics Platform"/>
            <consortium name="The Broad Institute Genome Sequencing Center for Infectious Disease"/>
            <person name="Wu L."/>
            <person name="Ma J."/>
        </authorList>
    </citation>
    <scope>NUCLEOTIDE SEQUENCE [LARGE SCALE GENOMIC DNA]</scope>
    <source>
        <strain evidence="3">JCM 30742</strain>
    </source>
</reference>
<evidence type="ECO:0000256" key="1">
    <source>
        <dbReference type="SAM" id="MobiDB-lite"/>
    </source>
</evidence>
<feature type="region of interest" description="Disordered" evidence="1">
    <location>
        <begin position="1"/>
        <end position="156"/>
    </location>
</feature>
<comment type="caution">
    <text evidence="2">The sequence shown here is derived from an EMBL/GenBank/DDBJ whole genome shotgun (WGS) entry which is preliminary data.</text>
</comment>
<name>A0ABP7D2A0_9MICC</name>
<proteinExistence type="predicted"/>